<dbReference type="PaxDb" id="537011-PREVCOP_04483"/>
<dbReference type="STRING" id="537011.PREVCOP_04483"/>
<dbReference type="EMBL" id="ACBX02000011">
    <property type="protein sequence ID" value="EFB36061.1"/>
    <property type="molecule type" value="Genomic_DNA"/>
</dbReference>
<organism evidence="1 2">
    <name type="scientific">Segatella copri DSM 18205</name>
    <dbReference type="NCBI Taxonomy" id="537011"/>
    <lineage>
        <taxon>Bacteria</taxon>
        <taxon>Pseudomonadati</taxon>
        <taxon>Bacteroidota</taxon>
        <taxon>Bacteroidia</taxon>
        <taxon>Bacteroidales</taxon>
        <taxon>Prevotellaceae</taxon>
        <taxon>Segatella</taxon>
    </lineage>
</organism>
<accession>D1PBA5</accession>
<reference evidence="1" key="1">
    <citation type="submission" date="2009-11" db="EMBL/GenBank/DDBJ databases">
        <authorList>
            <person name="Weinstock G."/>
            <person name="Sodergren E."/>
            <person name="Clifton S."/>
            <person name="Fulton L."/>
            <person name="Fulton B."/>
            <person name="Courtney L."/>
            <person name="Fronick C."/>
            <person name="Harrison M."/>
            <person name="Strong C."/>
            <person name="Farmer C."/>
            <person name="Delahaunty K."/>
            <person name="Markovic C."/>
            <person name="Hall O."/>
            <person name="Minx P."/>
            <person name="Tomlinson C."/>
            <person name="Mitreva M."/>
            <person name="Nelson J."/>
            <person name="Hou S."/>
            <person name="Wollam A."/>
            <person name="Pepin K.H."/>
            <person name="Johnson M."/>
            <person name="Bhonagiri V."/>
            <person name="Nash W.E."/>
            <person name="Warren W."/>
            <person name="Chinwalla A."/>
            <person name="Mardis E.R."/>
            <person name="Wilson R.K."/>
        </authorList>
    </citation>
    <scope>NUCLEOTIDE SEQUENCE [LARGE SCALE GENOMIC DNA]</scope>
    <source>
        <strain evidence="1">DSM 18205</strain>
    </source>
</reference>
<comment type="caution">
    <text evidence="1">The sequence shown here is derived from an EMBL/GenBank/DDBJ whole genome shotgun (WGS) entry which is preliminary data.</text>
</comment>
<dbReference type="HOGENOM" id="CLU_2466424_0_0_10"/>
<dbReference type="Proteomes" id="UP000004477">
    <property type="component" value="Unassembled WGS sequence"/>
</dbReference>
<evidence type="ECO:0000313" key="2">
    <source>
        <dbReference type="Proteomes" id="UP000004477"/>
    </source>
</evidence>
<dbReference type="AlphaFoldDB" id="D1PBA5"/>
<evidence type="ECO:0000313" key="1">
    <source>
        <dbReference type="EMBL" id="EFB36061.1"/>
    </source>
</evidence>
<protein>
    <submittedName>
        <fullName evidence="1">Uncharacterized protein</fullName>
    </submittedName>
</protein>
<gene>
    <name evidence="1" type="ORF">PREVCOP_04483</name>
</gene>
<proteinExistence type="predicted"/>
<name>D1PBA5_9BACT</name>
<keyword evidence="2" id="KW-1185">Reference proteome</keyword>
<sequence>MDGQKIGYRFLFDGTSSPHALKGQKLLAQGNTLGFSKISAMRPVRAKALKCGDDKAFALTGRRCCLHVYPGCCPGLGASALSGRVEHI</sequence>